<evidence type="ECO:0000256" key="4">
    <source>
        <dbReference type="ARBA" id="ARBA00022475"/>
    </source>
</evidence>
<dbReference type="RefSeq" id="WP_129892406.1">
    <property type="nucleotide sequence ID" value="NZ_CP035758.1"/>
</dbReference>
<dbReference type="Gene3D" id="1.20.1720.10">
    <property type="entry name" value="Multidrug resistance protein D"/>
    <property type="match status" value="1"/>
</dbReference>
<dbReference type="PANTHER" id="PTHR23502:SF132">
    <property type="entry name" value="POLYAMINE TRANSPORTER 2-RELATED"/>
    <property type="match status" value="1"/>
</dbReference>
<evidence type="ECO:0000313" key="11">
    <source>
        <dbReference type="Proteomes" id="UP000290365"/>
    </source>
</evidence>
<evidence type="ECO:0000256" key="2">
    <source>
        <dbReference type="ARBA" id="ARBA00006236"/>
    </source>
</evidence>
<dbReference type="GO" id="GO:0042910">
    <property type="term" value="F:xenobiotic transmembrane transporter activity"/>
    <property type="evidence" value="ECO:0007669"/>
    <property type="project" value="InterPro"/>
</dbReference>
<dbReference type="GO" id="GO:1990961">
    <property type="term" value="P:xenobiotic detoxification by transmembrane export across the plasma membrane"/>
    <property type="evidence" value="ECO:0007669"/>
    <property type="project" value="InterPro"/>
</dbReference>
<dbReference type="InterPro" id="IPR001958">
    <property type="entry name" value="Tet-R_TetA/multi-R_MdtG-like"/>
</dbReference>
<dbReference type="Proteomes" id="UP000290365">
    <property type="component" value="Chromosome"/>
</dbReference>
<dbReference type="InterPro" id="IPR020846">
    <property type="entry name" value="MFS_dom"/>
</dbReference>
<protein>
    <submittedName>
        <fullName evidence="10">Bcr/CflA family efflux MFS transporter</fullName>
    </submittedName>
</protein>
<dbReference type="SUPFAM" id="SSF103473">
    <property type="entry name" value="MFS general substrate transporter"/>
    <property type="match status" value="1"/>
</dbReference>
<proteinExistence type="inferred from homology"/>
<evidence type="ECO:0000256" key="5">
    <source>
        <dbReference type="ARBA" id="ARBA00022692"/>
    </source>
</evidence>
<feature type="transmembrane region" description="Helical" evidence="8">
    <location>
        <begin position="74"/>
        <end position="97"/>
    </location>
</feature>
<dbReference type="PANTHER" id="PTHR23502">
    <property type="entry name" value="MAJOR FACILITATOR SUPERFAMILY"/>
    <property type="match status" value="1"/>
</dbReference>
<dbReference type="PROSITE" id="PS50850">
    <property type="entry name" value="MFS"/>
    <property type="match status" value="1"/>
</dbReference>
<feature type="transmembrane region" description="Helical" evidence="8">
    <location>
        <begin position="344"/>
        <end position="366"/>
    </location>
</feature>
<keyword evidence="5 8" id="KW-0812">Transmembrane</keyword>
<comment type="subcellular location">
    <subcellularLocation>
        <location evidence="1">Cell membrane</location>
        <topology evidence="1">Multi-pass membrane protein</topology>
    </subcellularLocation>
</comment>
<feature type="transmembrane region" description="Helical" evidence="8">
    <location>
        <begin position="402"/>
        <end position="424"/>
    </location>
</feature>
<dbReference type="OrthoDB" id="9800416at2"/>
<organism evidence="10 11">
    <name type="scientific">Ktedonosporobacter rubrisoli</name>
    <dbReference type="NCBI Taxonomy" id="2509675"/>
    <lineage>
        <taxon>Bacteria</taxon>
        <taxon>Bacillati</taxon>
        <taxon>Chloroflexota</taxon>
        <taxon>Ktedonobacteria</taxon>
        <taxon>Ktedonobacterales</taxon>
        <taxon>Ktedonosporobacteraceae</taxon>
        <taxon>Ktedonosporobacter</taxon>
    </lineage>
</organism>
<feature type="transmembrane region" description="Helical" evidence="8">
    <location>
        <begin position="378"/>
        <end position="396"/>
    </location>
</feature>
<dbReference type="FunFam" id="1.20.1720.10:FF:000005">
    <property type="entry name" value="Bcr/CflA family efflux transporter"/>
    <property type="match status" value="1"/>
</dbReference>
<feature type="transmembrane region" description="Helical" evidence="8">
    <location>
        <begin position="43"/>
        <end position="62"/>
    </location>
</feature>
<evidence type="ECO:0000313" key="10">
    <source>
        <dbReference type="EMBL" id="QBD81345.1"/>
    </source>
</evidence>
<dbReference type="InterPro" id="IPR036259">
    <property type="entry name" value="MFS_trans_sf"/>
</dbReference>
<evidence type="ECO:0000256" key="6">
    <source>
        <dbReference type="ARBA" id="ARBA00022989"/>
    </source>
</evidence>
<dbReference type="GO" id="GO:0005886">
    <property type="term" value="C:plasma membrane"/>
    <property type="evidence" value="ECO:0007669"/>
    <property type="project" value="UniProtKB-SubCell"/>
</dbReference>
<keyword evidence="4" id="KW-1003">Cell membrane</keyword>
<evidence type="ECO:0000256" key="8">
    <source>
        <dbReference type="SAM" id="Phobius"/>
    </source>
</evidence>
<keyword evidence="7 8" id="KW-0472">Membrane</keyword>
<accession>A0A4P6K083</accession>
<keyword evidence="6 8" id="KW-1133">Transmembrane helix</keyword>
<sequence length="430" mass="44633">MSSRDNSSTHYSDLAARPSSSFAESESEVIGSKQASMRVKLRYVLILGGLTAFAPLSTDMYLPSLPSVSHDLSASMALTQITLTACILGLAFGQVVIGPISDARGRRGPLLLSITIYTLTSLLCAIAPSVTVLLLLRFMQGFAGAAGIVIALAIARDLYADQALTRCISLLMTVNFLAPIIAPVLGGQLLTFTSWHGVFVTQAILGGIAFLAFALGIGETLEPERRQSSGISATWQAMRMLLANRPFFGYALSSSFAFAAAMVYISMSPFALENIYGLSPQMFGLLFGVNALGLAGMSQLNARLINRWPAQKLLSVGIAMLSLAALALLLVVLAGIGLSGILPLLFVFVASLGLIVPNATALALAATDTRTSGSASGLLGMLQFAVGAVLAPLVGLGGTTTAIPMVAAIAAFGIAALIAFLILCQPARTS</sequence>
<keyword evidence="11" id="KW-1185">Reference proteome</keyword>
<feature type="domain" description="Major facilitator superfamily (MFS) profile" evidence="9">
    <location>
        <begin position="41"/>
        <end position="428"/>
    </location>
</feature>
<evidence type="ECO:0000259" key="9">
    <source>
        <dbReference type="PROSITE" id="PS50850"/>
    </source>
</evidence>
<gene>
    <name evidence="10" type="ORF">EPA93_37375</name>
</gene>
<dbReference type="PRINTS" id="PR01035">
    <property type="entry name" value="TCRTETA"/>
</dbReference>
<dbReference type="Pfam" id="PF07690">
    <property type="entry name" value="MFS_1"/>
    <property type="match status" value="1"/>
</dbReference>
<dbReference type="KEGG" id="kbs:EPA93_37375"/>
<feature type="transmembrane region" description="Helical" evidence="8">
    <location>
        <begin position="247"/>
        <end position="267"/>
    </location>
</feature>
<feature type="transmembrane region" description="Helical" evidence="8">
    <location>
        <begin position="109"/>
        <end position="128"/>
    </location>
</feature>
<evidence type="ECO:0000256" key="3">
    <source>
        <dbReference type="ARBA" id="ARBA00022448"/>
    </source>
</evidence>
<dbReference type="CDD" id="cd17320">
    <property type="entry name" value="MFS_MdfA_MDR_like"/>
    <property type="match status" value="1"/>
</dbReference>
<dbReference type="InterPro" id="IPR011701">
    <property type="entry name" value="MFS"/>
</dbReference>
<name>A0A4P6K083_KTERU</name>
<keyword evidence="3" id="KW-0813">Transport</keyword>
<feature type="transmembrane region" description="Helical" evidence="8">
    <location>
        <begin position="313"/>
        <end position="338"/>
    </location>
</feature>
<dbReference type="InterPro" id="IPR004812">
    <property type="entry name" value="Efflux_drug-R_Bcr/CmlA"/>
</dbReference>
<dbReference type="EMBL" id="CP035758">
    <property type="protein sequence ID" value="QBD81345.1"/>
    <property type="molecule type" value="Genomic_DNA"/>
</dbReference>
<feature type="transmembrane region" description="Helical" evidence="8">
    <location>
        <begin position="167"/>
        <end position="186"/>
    </location>
</feature>
<feature type="transmembrane region" description="Helical" evidence="8">
    <location>
        <begin position="198"/>
        <end position="218"/>
    </location>
</feature>
<comment type="similarity">
    <text evidence="2">Belongs to the major facilitator superfamily. Bcr/CmlA family.</text>
</comment>
<dbReference type="AlphaFoldDB" id="A0A4P6K083"/>
<reference evidence="10 11" key="1">
    <citation type="submission" date="2019-01" db="EMBL/GenBank/DDBJ databases">
        <title>Ktedonosporobacter rubrisoli SCAWS-G2.</title>
        <authorList>
            <person name="Huang Y."/>
            <person name="Yan B."/>
        </authorList>
    </citation>
    <scope>NUCLEOTIDE SEQUENCE [LARGE SCALE GENOMIC DNA]</scope>
    <source>
        <strain evidence="10 11">SCAWS-G2</strain>
    </source>
</reference>
<dbReference type="NCBIfam" id="TIGR00710">
    <property type="entry name" value="efflux_Bcr_CflA"/>
    <property type="match status" value="1"/>
</dbReference>
<feature type="transmembrane region" description="Helical" evidence="8">
    <location>
        <begin position="134"/>
        <end position="155"/>
    </location>
</feature>
<evidence type="ECO:0000256" key="1">
    <source>
        <dbReference type="ARBA" id="ARBA00004651"/>
    </source>
</evidence>
<feature type="transmembrane region" description="Helical" evidence="8">
    <location>
        <begin position="282"/>
        <end position="301"/>
    </location>
</feature>
<evidence type="ECO:0000256" key="7">
    <source>
        <dbReference type="ARBA" id="ARBA00023136"/>
    </source>
</evidence>